<dbReference type="OrthoDB" id="277832at2759"/>
<dbReference type="PANTHER" id="PTHR13360">
    <property type="entry name" value="ACTIVATING SIGNAL COINTEGRATOR 1 COMPLEX SUBUNIT 1"/>
    <property type="match status" value="1"/>
</dbReference>
<dbReference type="Pfam" id="PF00013">
    <property type="entry name" value="KH_1"/>
    <property type="match status" value="1"/>
</dbReference>
<dbReference type="InterPro" id="IPR009210">
    <property type="entry name" value="ASCC1"/>
</dbReference>
<dbReference type="PROSITE" id="PS50084">
    <property type="entry name" value="KH_TYPE_1"/>
    <property type="match status" value="1"/>
</dbReference>
<dbReference type="PANTHER" id="PTHR13360:SF1">
    <property type="entry name" value="ACTIVATING SIGNAL COINTEGRATOR 1 COMPLEX SUBUNIT 1"/>
    <property type="match status" value="1"/>
</dbReference>
<evidence type="ECO:0000313" key="5">
    <source>
        <dbReference type="Proteomes" id="UP001085076"/>
    </source>
</evidence>
<name>A0A9D5HVY1_9LILI</name>
<reference evidence="4" key="1">
    <citation type="submission" date="2021-03" db="EMBL/GenBank/DDBJ databases">
        <authorList>
            <person name="Li Z."/>
            <person name="Yang C."/>
        </authorList>
    </citation>
    <scope>NUCLEOTIDE SEQUENCE</scope>
    <source>
        <strain evidence="4">Dzin_1.0</strain>
        <tissue evidence="4">Leaf</tissue>
    </source>
</reference>
<dbReference type="InterPro" id="IPR004087">
    <property type="entry name" value="KH_dom"/>
</dbReference>
<dbReference type="Gene3D" id="3.90.1140.10">
    <property type="entry name" value="Cyclic phosphodiesterase"/>
    <property type="match status" value="1"/>
</dbReference>
<dbReference type="GO" id="GO:0005634">
    <property type="term" value="C:nucleus"/>
    <property type="evidence" value="ECO:0007669"/>
    <property type="project" value="TreeGrafter"/>
</dbReference>
<dbReference type="EMBL" id="JAGGNH010000001">
    <property type="protein sequence ID" value="KAJ0989417.1"/>
    <property type="molecule type" value="Genomic_DNA"/>
</dbReference>
<dbReference type="GO" id="GO:0003723">
    <property type="term" value="F:RNA binding"/>
    <property type="evidence" value="ECO:0007669"/>
    <property type="project" value="UniProtKB-UniRule"/>
</dbReference>
<comment type="caution">
    <text evidence="4">The sequence shown here is derived from an EMBL/GenBank/DDBJ whole genome shotgun (WGS) entry which is preliminary data.</text>
</comment>
<dbReference type="GO" id="GO:0006355">
    <property type="term" value="P:regulation of DNA-templated transcription"/>
    <property type="evidence" value="ECO:0007669"/>
    <property type="project" value="TreeGrafter"/>
</dbReference>
<gene>
    <name evidence="4" type="ORF">J5N97_007773</name>
</gene>
<dbReference type="InterPro" id="IPR036612">
    <property type="entry name" value="KH_dom_type_1_sf"/>
</dbReference>
<proteinExistence type="predicted"/>
<dbReference type="InterPro" id="IPR004088">
    <property type="entry name" value="KH_dom_type_1"/>
</dbReference>
<feature type="domain" description="K Homology" evidence="3">
    <location>
        <begin position="153"/>
        <end position="223"/>
    </location>
</feature>
<evidence type="ECO:0000256" key="2">
    <source>
        <dbReference type="SAM" id="MobiDB-lite"/>
    </source>
</evidence>
<accession>A0A9D5HVY1</accession>
<feature type="region of interest" description="Disordered" evidence="2">
    <location>
        <begin position="265"/>
        <end position="288"/>
    </location>
</feature>
<dbReference type="SUPFAM" id="SSF55144">
    <property type="entry name" value="LigT-like"/>
    <property type="match status" value="1"/>
</dbReference>
<protein>
    <recommendedName>
        <fullName evidence="3">K Homology domain-containing protein</fullName>
    </recommendedName>
</protein>
<dbReference type="Pfam" id="PF10469">
    <property type="entry name" value="AKAP7_NLS"/>
    <property type="match status" value="1"/>
</dbReference>
<evidence type="ECO:0000256" key="1">
    <source>
        <dbReference type="PROSITE-ProRule" id="PRU00117"/>
    </source>
</evidence>
<dbReference type="AlphaFoldDB" id="A0A9D5HVY1"/>
<dbReference type="SMART" id="SM00322">
    <property type="entry name" value="KH"/>
    <property type="match status" value="1"/>
</dbReference>
<dbReference type="Proteomes" id="UP001085076">
    <property type="component" value="Miscellaneous, Linkage group lg01"/>
</dbReference>
<organism evidence="4 5">
    <name type="scientific">Dioscorea zingiberensis</name>
    <dbReference type="NCBI Taxonomy" id="325984"/>
    <lineage>
        <taxon>Eukaryota</taxon>
        <taxon>Viridiplantae</taxon>
        <taxon>Streptophyta</taxon>
        <taxon>Embryophyta</taxon>
        <taxon>Tracheophyta</taxon>
        <taxon>Spermatophyta</taxon>
        <taxon>Magnoliopsida</taxon>
        <taxon>Liliopsida</taxon>
        <taxon>Dioscoreales</taxon>
        <taxon>Dioscoreaceae</taxon>
        <taxon>Dioscorea</taxon>
    </lineage>
</organism>
<keyword evidence="5" id="KW-1185">Reference proteome</keyword>
<dbReference type="GO" id="GO:0006307">
    <property type="term" value="P:DNA alkylation repair"/>
    <property type="evidence" value="ECO:0007669"/>
    <property type="project" value="InterPro"/>
</dbReference>
<keyword evidence="1" id="KW-0694">RNA-binding</keyword>
<dbReference type="SUPFAM" id="SSF54791">
    <property type="entry name" value="Eukaryotic type KH-domain (KH-domain type I)"/>
    <property type="match status" value="1"/>
</dbReference>
<evidence type="ECO:0000259" key="3">
    <source>
        <dbReference type="SMART" id="SM00322"/>
    </source>
</evidence>
<evidence type="ECO:0000313" key="4">
    <source>
        <dbReference type="EMBL" id="KAJ0989417.1"/>
    </source>
</evidence>
<dbReference type="Gene3D" id="3.30.1370.10">
    <property type="entry name" value="K Homology domain, type 1"/>
    <property type="match status" value="1"/>
</dbReference>
<dbReference type="InterPro" id="IPR019510">
    <property type="entry name" value="AKAP7-like_phosphoesterase"/>
</dbReference>
<dbReference type="InterPro" id="IPR009097">
    <property type="entry name" value="Cyclic_Pdiesterase"/>
</dbReference>
<reference evidence="4" key="2">
    <citation type="journal article" date="2022" name="Hortic Res">
        <title>The genome of Dioscorea zingiberensis sheds light on the biosynthesis, origin and evolution of the medicinally important diosgenin saponins.</title>
        <authorList>
            <person name="Li Y."/>
            <person name="Tan C."/>
            <person name="Li Z."/>
            <person name="Guo J."/>
            <person name="Li S."/>
            <person name="Chen X."/>
            <person name="Wang C."/>
            <person name="Dai X."/>
            <person name="Yang H."/>
            <person name="Song W."/>
            <person name="Hou L."/>
            <person name="Xu J."/>
            <person name="Tong Z."/>
            <person name="Xu A."/>
            <person name="Yuan X."/>
            <person name="Wang W."/>
            <person name="Yang Q."/>
            <person name="Chen L."/>
            <person name="Sun Z."/>
            <person name="Wang K."/>
            <person name="Pan B."/>
            <person name="Chen J."/>
            <person name="Bao Y."/>
            <person name="Liu F."/>
            <person name="Qi X."/>
            <person name="Gang D.R."/>
            <person name="Wen J."/>
            <person name="Li J."/>
        </authorList>
    </citation>
    <scope>NUCLEOTIDE SEQUENCE</scope>
    <source>
        <strain evidence="4">Dzin_1.0</strain>
    </source>
</reference>
<sequence>MIPARALYRANRVWKSACFPNPLSVPVRHFQACVHSYNLSCHMKKGGAKPDPNAMDHHKKGKAVLPVWKPVSRVSDKQSYISTLSSTTKTSEVDCQSQFQAVEEESISIASKAEILPKGHGCGSDYAFSQGQKEEVVGETLVVQDSDLANKVGKISASVHVDASLIRFVNGKGETTRRQIEGETGVKLILPSASSKEDNYIVIEGNSIESVNKAATKIKSVIEEAIKSPSLDYSHFISLPLAIHPDLVDKLHSFQNTILGYSGSTVHGNSDNDSDENSPDAKDDVNKQLENPNVAVKLDVQDNREHVRVLIGTRSSNFDSTERSRLSILSDLGIDSSIFIKPKTFHLTVLMLKLWNKERITAATEVLQRISSKVYDALDNRPVSIRLKGLECMRGTPAKARVVYAPVEEIGGEGRLLRACQVIVKAYVEAGLVLEKDAQQSLKLHATLMNARHRKRRNDTKRYDSFDARGIFLRFGSEDWGDYLIREAHLSQRFKFDESGYYHCCSSIPFPETMQVD</sequence>